<feature type="signal peptide" evidence="2">
    <location>
        <begin position="1"/>
        <end position="32"/>
    </location>
</feature>
<proteinExistence type="predicted"/>
<dbReference type="Proteomes" id="UP001056610">
    <property type="component" value="Chromosome"/>
</dbReference>
<organism evidence="3 4">
    <name type="scientific">Candidatus Mycobacterium methanotrophicum</name>
    <dbReference type="NCBI Taxonomy" id="2943498"/>
    <lineage>
        <taxon>Bacteria</taxon>
        <taxon>Bacillati</taxon>
        <taxon>Actinomycetota</taxon>
        <taxon>Actinomycetes</taxon>
        <taxon>Mycobacteriales</taxon>
        <taxon>Mycobacteriaceae</taxon>
        <taxon>Mycobacterium</taxon>
    </lineage>
</organism>
<accession>A0ABY4QHD3</accession>
<keyword evidence="2" id="KW-0732">Signal</keyword>
<sequence>MSNIWTLFRATAVVAGSSAALLMGGLMGTAHADPAAAPIPAPDIGQQLITSAAGAPQVLQNLGAALSGQPATPPPLASIRVPQPSTAGLPGAASAVPGASSLVPGLPGAAPAATTATPGLGIPGLTPTAPAAAPAAGPAGLLPQAQLNLPQIPFLGIPLPQQISLPGDLTSLVTGGVPASPGVGTPGVASLPVAAPTNPLLFPVSGLP</sequence>
<dbReference type="EMBL" id="CP097320">
    <property type="protein sequence ID" value="UQX10393.1"/>
    <property type="molecule type" value="Genomic_DNA"/>
</dbReference>
<evidence type="ECO:0000313" key="4">
    <source>
        <dbReference type="Proteomes" id="UP001056610"/>
    </source>
</evidence>
<gene>
    <name evidence="3" type="ORF">M5I08_20115</name>
</gene>
<feature type="region of interest" description="Disordered" evidence="1">
    <location>
        <begin position="69"/>
        <end position="94"/>
    </location>
</feature>
<protein>
    <submittedName>
        <fullName evidence="3">Uncharacterized protein</fullName>
    </submittedName>
</protein>
<reference evidence="3" key="1">
    <citation type="submission" date="2022-05" db="EMBL/GenBank/DDBJ databases">
        <title>A methanotrophic Mycobacterium dominates a cave microbial ecosystem.</title>
        <authorList>
            <person name="Van Spanning R.J.M."/>
            <person name="Guan Q."/>
            <person name="Melkonian C."/>
            <person name="Gallant J."/>
            <person name="Polerecky L."/>
            <person name="Flot J.-F."/>
            <person name="Brandt B.W."/>
            <person name="Braster M."/>
            <person name="Iturbe Espinoza P."/>
            <person name="Aerts J."/>
            <person name="Meima-Franke M."/>
            <person name="Piersma S.R."/>
            <person name="Bunduc C."/>
            <person name="Ummels R."/>
            <person name="Pain A."/>
            <person name="Fleming E.J."/>
            <person name="van der Wel N."/>
            <person name="Gherman V.D."/>
            <person name="Sarbu S.M."/>
            <person name="Bodelier P.L.E."/>
            <person name="Bitter W."/>
        </authorList>
    </citation>
    <scope>NUCLEOTIDE SEQUENCE</scope>
    <source>
        <strain evidence="3">Sulfur Cave</strain>
    </source>
</reference>
<evidence type="ECO:0000256" key="1">
    <source>
        <dbReference type="SAM" id="MobiDB-lite"/>
    </source>
</evidence>
<keyword evidence="4" id="KW-1185">Reference proteome</keyword>
<feature type="chain" id="PRO_5045818056" evidence="2">
    <location>
        <begin position="33"/>
        <end position="208"/>
    </location>
</feature>
<evidence type="ECO:0000313" key="3">
    <source>
        <dbReference type="EMBL" id="UQX10393.1"/>
    </source>
</evidence>
<evidence type="ECO:0000256" key="2">
    <source>
        <dbReference type="SAM" id="SignalP"/>
    </source>
</evidence>
<name>A0ABY4QHD3_9MYCO</name>
<dbReference type="RefSeq" id="WP_219068092.1">
    <property type="nucleotide sequence ID" value="NZ_CAJUXY010000030.1"/>
</dbReference>